<feature type="domain" description="ERAP1-like C-terminal" evidence="26">
    <location>
        <begin position="744"/>
        <end position="1069"/>
    </location>
</feature>
<proteinExistence type="inferred from homology"/>
<evidence type="ECO:0000256" key="18">
    <source>
        <dbReference type="ARBA" id="ARBA00023288"/>
    </source>
</evidence>
<evidence type="ECO:0000256" key="10">
    <source>
        <dbReference type="ARBA" id="ARBA00022723"/>
    </source>
</evidence>
<reference evidence="28" key="2">
    <citation type="submission" date="2007-04" db="EMBL/GenBank/DDBJ databases">
        <title>The genome of the human body louse.</title>
        <authorList>
            <consortium name="The Human Body Louse Genome Consortium"/>
            <person name="Kirkness E."/>
            <person name="Walenz B."/>
            <person name="Hass B."/>
            <person name="Bruggner R."/>
            <person name="Strausberg R."/>
        </authorList>
    </citation>
    <scope>NUCLEOTIDE SEQUENCE</scope>
    <source>
        <strain evidence="28">USDA</strain>
    </source>
</reference>
<evidence type="ECO:0000256" key="12">
    <source>
        <dbReference type="ARBA" id="ARBA00022801"/>
    </source>
</evidence>
<dbReference type="GO" id="GO:0070006">
    <property type="term" value="F:metalloaminopeptidase activity"/>
    <property type="evidence" value="ECO:0007669"/>
    <property type="project" value="TreeGrafter"/>
</dbReference>
<evidence type="ECO:0000256" key="9">
    <source>
        <dbReference type="ARBA" id="ARBA00022670"/>
    </source>
</evidence>
<sequence length="1091" mass="127276">MYLKIIFFVLMNCLTIFVRFVTSAEDFRLPKFAVPERYQLKILTDLTHDFTFKGQVIVDFFVTNETDKIVLHSKNLHVLENQTTLREISNSDNGDAFENSIVRLRRNLKKKKLTENESQKNDDEFILDPTRIVFPVSNETNVNETFNNNVNPNSVNPDNQLSSNASVPDDTKTPQLSTTVEFSNENFNETRVDTTNHSLEGVDVSQSLPSSTEETFTIKNNPVSQFSIVTEPQQTSTLSTVEHDTEVQNSVIANDKNVFKHEYNDEYDFLTLNFGKLLTPGKKYRLELNYDGVLSDTLTGFHRVPYVKKSSQKPTWLASTVFEPNEARTAFPCFDEPHLKATFDVTLGHDKKYTALSNMPLKSTSSVEGRSDWQWSTFETTPKMSTYLVSFLISDLEYLTPRQNNTNSDRNVVYRFWSRHDVLYKTRYAMRIAPLMKNYLENLFDVRDVLPKHDFVALPSFVSTALENWGLYSFAEKNLLFTPGFSSLFSKYQITQVLGHEISHMWFGNMVTPKWWDQVWLSEGFSNFFEIVASDHIQPQWDLKTISVIFAYLKVFSLDALHSTHALVPTFDDPTDVGDIFDSISYQKGFYLVRMLNYTLGQESFMNGVRKYLKAHMLSNADENDLWEALNEFAHNENSIPSDLHLKDVMFNWTRKPGYPILKLERDYTNNTATVSQKRFVRFNGDYEFRDNSNDFENMETKWWVPLTYTTGSDMNFRDVKPKVWLNPTDEFITLEDMPSKDDFVLMNLDAAGLYRINYDDRNWGLLISYLLNENFEDVSLLNRVQILDDLMDLARSGDQSYERALQATSYLSREKHFLPWKAAFSNFDFILRMFRSKDSSRALKKYLKNLVSARFDELGFEMKKNESFSDSMNRKQIVKWACKTGHRECTRKSVNLFRKWMEEKKPDERNPVPSNLRNVVYCSAIENGSNKEWQFLWQRYLNYALTDKTAILNGLGCSRSARTLKKYLNWSIKESSGIRKQDSPIVFKSVAKNDAGFQIAKKFLKEKMGEVRTYLGNNPFFLPQMIDTLSSKMNQVNDLKDLEDIEMESTTNYRSVPRCFKQAFERIRFNIEWTDKNYQTITDWLKKQKF</sequence>
<keyword evidence="8" id="KW-0336">GPI-anchor</keyword>
<dbReference type="InterPro" id="IPR027268">
    <property type="entry name" value="Peptidase_M4/M1_CTD_sf"/>
</dbReference>
<dbReference type="GO" id="GO:0005615">
    <property type="term" value="C:extracellular space"/>
    <property type="evidence" value="ECO:0007669"/>
    <property type="project" value="TreeGrafter"/>
</dbReference>
<dbReference type="InterPro" id="IPR042097">
    <property type="entry name" value="Aminopeptidase_N-like_N_sf"/>
</dbReference>
<keyword evidence="6 28" id="KW-0031">Aminopeptidase</keyword>
<dbReference type="Gene3D" id="2.60.40.1730">
    <property type="entry name" value="tricorn interacting facor f3 domain"/>
    <property type="match status" value="2"/>
</dbReference>
<evidence type="ECO:0000259" key="26">
    <source>
        <dbReference type="Pfam" id="PF11838"/>
    </source>
</evidence>
<dbReference type="Pfam" id="PF01433">
    <property type="entry name" value="Peptidase_M1"/>
    <property type="match status" value="1"/>
</dbReference>
<evidence type="ECO:0000256" key="20">
    <source>
        <dbReference type="PIRSR" id="PIRSR634016-1"/>
    </source>
</evidence>
<dbReference type="eggNOG" id="KOG1046">
    <property type="taxonomic scope" value="Eukaryota"/>
</dbReference>
<evidence type="ECO:0000256" key="11">
    <source>
        <dbReference type="ARBA" id="ARBA00022729"/>
    </source>
</evidence>
<dbReference type="PANTHER" id="PTHR11533:SF253">
    <property type="entry name" value="AMINOPEPTIDASE-RELATED"/>
    <property type="match status" value="1"/>
</dbReference>
<dbReference type="FunFam" id="1.25.50.20:FF:000001">
    <property type="entry name" value="Aminopeptidase"/>
    <property type="match status" value="1"/>
</dbReference>
<dbReference type="Gene3D" id="1.10.390.10">
    <property type="entry name" value="Neutral Protease Domain 2"/>
    <property type="match status" value="1"/>
</dbReference>
<dbReference type="GO" id="GO:0006508">
    <property type="term" value="P:proteolysis"/>
    <property type="evidence" value="ECO:0007669"/>
    <property type="project" value="UniProtKB-KW"/>
</dbReference>
<dbReference type="Pfam" id="PF17900">
    <property type="entry name" value="Peptidase_M1_N"/>
    <property type="match status" value="1"/>
</dbReference>
<evidence type="ECO:0000256" key="4">
    <source>
        <dbReference type="ARBA" id="ARBA00012564"/>
    </source>
</evidence>
<dbReference type="RefSeq" id="XP_002428959.1">
    <property type="nucleotide sequence ID" value="XM_002428914.1"/>
</dbReference>
<evidence type="ECO:0000256" key="14">
    <source>
        <dbReference type="ARBA" id="ARBA00023049"/>
    </source>
</evidence>
<evidence type="ECO:0000313" key="30">
    <source>
        <dbReference type="Proteomes" id="UP000009046"/>
    </source>
</evidence>
<dbReference type="SUPFAM" id="SSF63737">
    <property type="entry name" value="Leukotriene A4 hydrolase N-terminal domain"/>
    <property type="match status" value="2"/>
</dbReference>
<evidence type="ECO:0000256" key="3">
    <source>
        <dbReference type="ARBA" id="ARBA00010136"/>
    </source>
</evidence>
<keyword evidence="10 21" id="KW-0479">Metal-binding</keyword>
<feature type="chain" id="PRO_5011412632" description="Aminopeptidase N" evidence="24">
    <location>
        <begin position="24"/>
        <end position="1091"/>
    </location>
</feature>
<dbReference type="EnsemblMetazoa" id="PHUM411940-RA">
    <property type="protein sequence ID" value="PHUM411940-PA"/>
    <property type="gene ID" value="PHUM411940"/>
</dbReference>
<evidence type="ECO:0000259" key="27">
    <source>
        <dbReference type="Pfam" id="PF17900"/>
    </source>
</evidence>
<feature type="compositionally biased region" description="Low complexity" evidence="23">
    <location>
        <begin position="147"/>
        <end position="159"/>
    </location>
</feature>
<dbReference type="STRING" id="121224.E0VS65"/>
<dbReference type="InterPro" id="IPR001930">
    <property type="entry name" value="Peptidase_M1"/>
</dbReference>
<dbReference type="GO" id="GO:0098552">
    <property type="term" value="C:side of membrane"/>
    <property type="evidence" value="ECO:0007669"/>
    <property type="project" value="UniProtKB-KW"/>
</dbReference>
<dbReference type="SUPFAM" id="SSF55486">
    <property type="entry name" value="Metalloproteases ('zincins'), catalytic domain"/>
    <property type="match status" value="1"/>
</dbReference>
<dbReference type="Proteomes" id="UP000009046">
    <property type="component" value="Unassembled WGS sequence"/>
</dbReference>
<feature type="binding site" evidence="21">
    <location>
        <position position="523"/>
    </location>
    <ligand>
        <name>Zn(2+)</name>
        <dbReference type="ChEBI" id="CHEBI:29105"/>
        <note>catalytic</note>
    </ligand>
</feature>
<evidence type="ECO:0000313" key="29">
    <source>
        <dbReference type="EnsemblMetazoa" id="PHUM411940-PA"/>
    </source>
</evidence>
<feature type="binding site" evidence="21">
    <location>
        <position position="500"/>
    </location>
    <ligand>
        <name>Zn(2+)</name>
        <dbReference type="ChEBI" id="CHEBI:29105"/>
        <note>catalytic</note>
    </ligand>
</feature>
<dbReference type="FunFam" id="1.10.390.10:FF:000013">
    <property type="entry name" value="Aminopeptidase N"/>
    <property type="match status" value="1"/>
</dbReference>
<dbReference type="GO" id="GO:0042277">
    <property type="term" value="F:peptide binding"/>
    <property type="evidence" value="ECO:0007669"/>
    <property type="project" value="TreeGrafter"/>
</dbReference>
<dbReference type="HOGENOM" id="CLU_003705_2_0_1"/>
<accession>E0VS65</accession>
<dbReference type="FunFam" id="2.60.40.1910:FF:000008">
    <property type="entry name" value="Aminopeptidase"/>
    <property type="match status" value="1"/>
</dbReference>
<keyword evidence="30" id="KW-1185">Reference proteome</keyword>
<keyword evidence="13 21" id="KW-0862">Zinc</keyword>
<evidence type="ECO:0000256" key="19">
    <source>
        <dbReference type="ARBA" id="ARBA00042613"/>
    </source>
</evidence>
<dbReference type="Pfam" id="PF11838">
    <property type="entry name" value="ERAP1_C"/>
    <property type="match status" value="1"/>
</dbReference>
<dbReference type="InterPro" id="IPR014782">
    <property type="entry name" value="Peptidase_M1_dom"/>
</dbReference>
<dbReference type="GO" id="GO:0016285">
    <property type="term" value="F:alanyl aminopeptidase activity"/>
    <property type="evidence" value="ECO:0007669"/>
    <property type="project" value="UniProtKB-EC"/>
</dbReference>
<keyword evidence="18" id="KW-0449">Lipoprotein</keyword>
<dbReference type="KEGG" id="phu:Phum_PHUM411940"/>
<dbReference type="InterPro" id="IPR034016">
    <property type="entry name" value="M1_APN-typ"/>
</dbReference>
<comment type="cofactor">
    <cofactor evidence="21">
        <name>Zn(2+)</name>
        <dbReference type="ChEBI" id="CHEBI:29105"/>
    </cofactor>
    <text evidence="21">Binds 1 zinc ion per subunit.</text>
</comment>
<evidence type="ECO:0000256" key="6">
    <source>
        <dbReference type="ARBA" id="ARBA00022438"/>
    </source>
</evidence>
<evidence type="ECO:0000256" key="2">
    <source>
        <dbReference type="ARBA" id="ARBA00004609"/>
    </source>
</evidence>
<evidence type="ECO:0000256" key="17">
    <source>
        <dbReference type="ARBA" id="ARBA00023180"/>
    </source>
</evidence>
<keyword evidence="11 24" id="KW-0732">Signal</keyword>
<evidence type="ECO:0000256" key="15">
    <source>
        <dbReference type="ARBA" id="ARBA00023136"/>
    </source>
</evidence>
<keyword evidence="17" id="KW-0325">Glycoprotein</keyword>
<comment type="catalytic activity">
    <reaction evidence="1">
        <text>Release of an N-terminal amino acid, Xaa-|-Yaa- from a peptide, amide or arylamide. Xaa is preferably Ala, but may be most amino acids including Pro (slow action). When a terminal hydrophobic residue is followed by a prolyl residue, the two may be released as an intact Xaa-Pro dipeptide.</text>
        <dbReference type="EC" id="3.4.11.2"/>
    </reaction>
</comment>
<feature type="active site" description="Proton acceptor" evidence="20">
    <location>
        <position position="501"/>
    </location>
</feature>
<dbReference type="Gene3D" id="2.60.40.1910">
    <property type="match status" value="1"/>
</dbReference>
<keyword evidence="15" id="KW-0472">Membrane</keyword>
<comment type="similarity">
    <text evidence="3">Belongs to the peptidase M1 family.</text>
</comment>
<feature type="binding site" evidence="21">
    <location>
        <position position="504"/>
    </location>
    <ligand>
        <name>Zn(2+)</name>
        <dbReference type="ChEBI" id="CHEBI:29105"/>
        <note>catalytic</note>
    </ligand>
</feature>
<evidence type="ECO:0000256" key="8">
    <source>
        <dbReference type="ARBA" id="ARBA00022622"/>
    </source>
</evidence>
<feature type="domain" description="Peptidase M1 membrane alanine aminopeptidase" evidence="25">
    <location>
        <begin position="428"/>
        <end position="653"/>
    </location>
</feature>
<dbReference type="PRINTS" id="PR00756">
    <property type="entry name" value="ALADIPTASE"/>
</dbReference>
<dbReference type="EC" id="3.4.11.2" evidence="4"/>
<dbReference type="InterPro" id="IPR024571">
    <property type="entry name" value="ERAP1-like_C_dom"/>
</dbReference>
<name>E0VS65_PEDHC</name>
<evidence type="ECO:0000313" key="28">
    <source>
        <dbReference type="EMBL" id="EEB16221.1"/>
    </source>
</evidence>
<reference evidence="29" key="3">
    <citation type="submission" date="2021-02" db="UniProtKB">
        <authorList>
            <consortium name="EnsemblMetazoa"/>
        </authorList>
    </citation>
    <scope>IDENTIFICATION</scope>
    <source>
        <strain evidence="29">USDA</strain>
    </source>
</reference>
<organism>
    <name type="scientific">Pediculus humanus subsp. corporis</name>
    <name type="common">Body louse</name>
    <dbReference type="NCBI Taxonomy" id="121224"/>
    <lineage>
        <taxon>Eukaryota</taxon>
        <taxon>Metazoa</taxon>
        <taxon>Ecdysozoa</taxon>
        <taxon>Arthropoda</taxon>
        <taxon>Hexapoda</taxon>
        <taxon>Insecta</taxon>
        <taxon>Pterygota</taxon>
        <taxon>Neoptera</taxon>
        <taxon>Paraneoptera</taxon>
        <taxon>Psocodea</taxon>
        <taxon>Troctomorpha</taxon>
        <taxon>Phthiraptera</taxon>
        <taxon>Anoplura</taxon>
        <taxon>Pediculidae</taxon>
        <taxon>Pediculus</taxon>
    </lineage>
</organism>
<evidence type="ECO:0000256" key="21">
    <source>
        <dbReference type="PIRSR" id="PIRSR634016-3"/>
    </source>
</evidence>
<dbReference type="InterPro" id="IPR050344">
    <property type="entry name" value="Peptidase_M1_aminopeptidases"/>
</dbReference>
<feature type="signal peptide" evidence="24">
    <location>
        <begin position="1"/>
        <end position="23"/>
    </location>
</feature>
<dbReference type="PANTHER" id="PTHR11533">
    <property type="entry name" value="PROTEASE M1 ZINC METALLOPROTEASE"/>
    <property type="match status" value="1"/>
</dbReference>
<feature type="domain" description="Aminopeptidase N-like N-terminal" evidence="27">
    <location>
        <begin position="234"/>
        <end position="388"/>
    </location>
</feature>
<keyword evidence="14" id="KW-0482">Metalloprotease</keyword>
<dbReference type="EMBL" id="DS235745">
    <property type="protein sequence ID" value="EEB16221.1"/>
    <property type="molecule type" value="Genomic_DNA"/>
</dbReference>
<reference evidence="28" key="1">
    <citation type="submission" date="2007-04" db="EMBL/GenBank/DDBJ databases">
        <title>Annotation of Pediculus humanus corporis strain USDA.</title>
        <authorList>
            <person name="Kirkness E."/>
            <person name="Hannick L."/>
            <person name="Hass B."/>
            <person name="Bruggner R."/>
            <person name="Lawson D."/>
            <person name="Bidwell S."/>
            <person name="Joardar V."/>
            <person name="Caler E."/>
            <person name="Walenz B."/>
            <person name="Inman J."/>
            <person name="Schobel S."/>
            <person name="Galinsky K."/>
            <person name="Amedeo P."/>
            <person name="Strausberg R."/>
        </authorList>
    </citation>
    <scope>NUCLEOTIDE SEQUENCE</scope>
    <source>
        <strain evidence="28">USDA</strain>
    </source>
</reference>
<dbReference type="EMBL" id="AAZO01005061">
    <property type="status" value="NOT_ANNOTATED_CDS"/>
    <property type="molecule type" value="Genomic_DNA"/>
</dbReference>
<evidence type="ECO:0000256" key="1">
    <source>
        <dbReference type="ARBA" id="ARBA00000098"/>
    </source>
</evidence>
<evidence type="ECO:0000256" key="24">
    <source>
        <dbReference type="SAM" id="SignalP"/>
    </source>
</evidence>
<feature type="region of interest" description="Disordered" evidence="23">
    <location>
        <begin position="147"/>
        <end position="176"/>
    </location>
</feature>
<dbReference type="GO" id="GO:0005737">
    <property type="term" value="C:cytoplasm"/>
    <property type="evidence" value="ECO:0007669"/>
    <property type="project" value="TreeGrafter"/>
</dbReference>
<protein>
    <recommendedName>
        <fullName evidence="5">Aminopeptidase N</fullName>
        <ecNumber evidence="4">3.4.11.2</ecNumber>
    </recommendedName>
    <alternativeName>
        <fullName evidence="19">Microsomal aminopeptidase</fullName>
    </alternativeName>
</protein>
<evidence type="ECO:0000256" key="13">
    <source>
        <dbReference type="ARBA" id="ARBA00022833"/>
    </source>
</evidence>
<dbReference type="GO" id="GO:0005886">
    <property type="term" value="C:plasma membrane"/>
    <property type="evidence" value="ECO:0007669"/>
    <property type="project" value="UniProtKB-SubCell"/>
</dbReference>
<dbReference type="GO" id="GO:0008270">
    <property type="term" value="F:zinc ion binding"/>
    <property type="evidence" value="ECO:0007669"/>
    <property type="project" value="InterPro"/>
</dbReference>
<dbReference type="VEuPathDB" id="VectorBase:PHUM411940"/>
<evidence type="ECO:0000256" key="22">
    <source>
        <dbReference type="PIRSR" id="PIRSR634016-4"/>
    </source>
</evidence>
<dbReference type="GO" id="GO:0043171">
    <property type="term" value="P:peptide catabolic process"/>
    <property type="evidence" value="ECO:0007669"/>
    <property type="project" value="TreeGrafter"/>
</dbReference>
<evidence type="ECO:0000256" key="16">
    <source>
        <dbReference type="ARBA" id="ARBA00023157"/>
    </source>
</evidence>
<dbReference type="InParanoid" id="E0VS65"/>
<keyword evidence="7" id="KW-1003">Cell membrane</keyword>
<dbReference type="GeneID" id="8234282"/>
<dbReference type="Gene3D" id="1.25.50.20">
    <property type="match status" value="1"/>
</dbReference>
<dbReference type="InterPro" id="IPR045357">
    <property type="entry name" value="Aminopeptidase_N-like_N"/>
</dbReference>
<dbReference type="OMA" id="HEYNDEY"/>
<evidence type="ECO:0000256" key="7">
    <source>
        <dbReference type="ARBA" id="ARBA00022475"/>
    </source>
</evidence>
<dbReference type="CDD" id="cd09601">
    <property type="entry name" value="M1_APN-Q_like"/>
    <property type="match status" value="1"/>
</dbReference>
<keyword evidence="16" id="KW-1015">Disulfide bond</keyword>
<keyword evidence="9" id="KW-0645">Protease</keyword>
<feature type="site" description="Transition state stabilizer" evidence="22">
    <location>
        <position position="586"/>
    </location>
</feature>
<gene>
    <name evidence="29" type="primary">8234282</name>
    <name evidence="28" type="ORF">Phum_PHUM411940</name>
</gene>
<dbReference type="CTD" id="8234282"/>
<keyword evidence="12 28" id="KW-0378">Hydrolase</keyword>
<comment type="subcellular location">
    <subcellularLocation>
        <location evidence="2">Cell membrane</location>
        <topology evidence="2">Lipid-anchor</topology>
        <topology evidence="2">GPI-anchor</topology>
    </subcellularLocation>
</comment>
<dbReference type="OrthoDB" id="510539at2759"/>
<evidence type="ECO:0000256" key="23">
    <source>
        <dbReference type="SAM" id="MobiDB-lite"/>
    </source>
</evidence>
<evidence type="ECO:0000256" key="5">
    <source>
        <dbReference type="ARBA" id="ARBA00015611"/>
    </source>
</evidence>
<evidence type="ECO:0000259" key="25">
    <source>
        <dbReference type="Pfam" id="PF01433"/>
    </source>
</evidence>
<dbReference type="AlphaFoldDB" id="E0VS65"/>